<feature type="region of interest" description="Disordered" evidence="1">
    <location>
        <begin position="1"/>
        <end position="22"/>
    </location>
</feature>
<dbReference type="InterPro" id="IPR000642">
    <property type="entry name" value="Peptidase_M41"/>
</dbReference>
<feature type="compositionally biased region" description="Acidic residues" evidence="1">
    <location>
        <begin position="86"/>
        <end position="95"/>
    </location>
</feature>
<dbReference type="EMBL" id="UINC01193226">
    <property type="protein sequence ID" value="SVE08736.1"/>
    <property type="molecule type" value="Genomic_DNA"/>
</dbReference>
<dbReference type="SUPFAM" id="SSF140990">
    <property type="entry name" value="FtsH protease domain-like"/>
    <property type="match status" value="1"/>
</dbReference>
<evidence type="ECO:0000256" key="1">
    <source>
        <dbReference type="SAM" id="MobiDB-lite"/>
    </source>
</evidence>
<reference evidence="3" key="1">
    <citation type="submission" date="2018-05" db="EMBL/GenBank/DDBJ databases">
        <authorList>
            <person name="Lanie J.A."/>
            <person name="Ng W.-L."/>
            <person name="Kazmierczak K.M."/>
            <person name="Andrzejewski T.M."/>
            <person name="Davidsen T.M."/>
            <person name="Wayne K.J."/>
            <person name="Tettelin H."/>
            <person name="Glass J.I."/>
            <person name="Rusch D."/>
            <person name="Podicherti R."/>
            <person name="Tsui H.-C.T."/>
            <person name="Winkler M.E."/>
        </authorList>
    </citation>
    <scope>NUCLEOTIDE SEQUENCE</scope>
</reference>
<dbReference type="PANTHER" id="PTHR23076:SF97">
    <property type="entry name" value="ATP-DEPENDENT ZINC METALLOPROTEASE YME1L1"/>
    <property type="match status" value="1"/>
</dbReference>
<dbReference type="Gene3D" id="1.20.58.760">
    <property type="entry name" value="Peptidase M41"/>
    <property type="match status" value="1"/>
</dbReference>
<evidence type="ECO:0000313" key="3">
    <source>
        <dbReference type="EMBL" id="SVE08736.1"/>
    </source>
</evidence>
<dbReference type="GO" id="GO:0005886">
    <property type="term" value="C:plasma membrane"/>
    <property type="evidence" value="ECO:0007669"/>
    <property type="project" value="TreeGrafter"/>
</dbReference>
<name>A0A383ALE1_9ZZZZ</name>
<gene>
    <name evidence="3" type="ORF">METZ01_LOCUS461590</name>
</gene>
<dbReference type="GO" id="GO:0004176">
    <property type="term" value="F:ATP-dependent peptidase activity"/>
    <property type="evidence" value="ECO:0007669"/>
    <property type="project" value="InterPro"/>
</dbReference>
<sequence>DQVFLGKELSRAQNYSEETSRKVDASIKEIIDVQYQRATGILTERRSALDKTAEALLEYETIEGKHVHEILDHGEIRSPITKVAPPEDDKEDEAEEAPRKEPEKDGDQGGIEPGSEPAGMPA</sequence>
<dbReference type="InterPro" id="IPR037219">
    <property type="entry name" value="Peptidase_M41-like"/>
</dbReference>
<dbReference type="PANTHER" id="PTHR23076">
    <property type="entry name" value="METALLOPROTEASE M41 FTSH"/>
    <property type="match status" value="1"/>
</dbReference>
<dbReference type="GO" id="GO:0030163">
    <property type="term" value="P:protein catabolic process"/>
    <property type="evidence" value="ECO:0007669"/>
    <property type="project" value="TreeGrafter"/>
</dbReference>
<feature type="region of interest" description="Disordered" evidence="1">
    <location>
        <begin position="70"/>
        <end position="122"/>
    </location>
</feature>
<dbReference type="GO" id="GO:0005524">
    <property type="term" value="F:ATP binding"/>
    <property type="evidence" value="ECO:0007669"/>
    <property type="project" value="InterPro"/>
</dbReference>
<dbReference type="AlphaFoldDB" id="A0A383ALE1"/>
<protein>
    <recommendedName>
        <fullName evidence="2">Peptidase M41 domain-containing protein</fullName>
    </recommendedName>
</protein>
<proteinExistence type="predicted"/>
<feature type="compositionally biased region" description="Basic and acidic residues" evidence="1">
    <location>
        <begin position="96"/>
        <end position="107"/>
    </location>
</feature>
<evidence type="ECO:0000259" key="2">
    <source>
        <dbReference type="Pfam" id="PF01434"/>
    </source>
</evidence>
<dbReference type="GO" id="GO:0006508">
    <property type="term" value="P:proteolysis"/>
    <property type="evidence" value="ECO:0007669"/>
    <property type="project" value="InterPro"/>
</dbReference>
<dbReference type="GO" id="GO:0004222">
    <property type="term" value="F:metalloendopeptidase activity"/>
    <property type="evidence" value="ECO:0007669"/>
    <property type="project" value="InterPro"/>
</dbReference>
<feature type="non-terminal residue" evidence="3">
    <location>
        <position position="1"/>
    </location>
</feature>
<feature type="domain" description="Peptidase M41" evidence="2">
    <location>
        <begin position="2"/>
        <end position="70"/>
    </location>
</feature>
<organism evidence="3">
    <name type="scientific">marine metagenome</name>
    <dbReference type="NCBI Taxonomy" id="408172"/>
    <lineage>
        <taxon>unclassified sequences</taxon>
        <taxon>metagenomes</taxon>
        <taxon>ecological metagenomes</taxon>
    </lineage>
</organism>
<accession>A0A383ALE1</accession>
<dbReference type="Pfam" id="PF01434">
    <property type="entry name" value="Peptidase_M41"/>
    <property type="match status" value="1"/>
</dbReference>